<dbReference type="RefSeq" id="WP_191747909.1">
    <property type="nucleotide sequence ID" value="NZ_JACSQZ010000004.1"/>
</dbReference>
<dbReference type="InterPro" id="IPR001789">
    <property type="entry name" value="Sig_transdc_resp-reg_receiver"/>
</dbReference>
<dbReference type="EMBL" id="JACSQZ010000004">
    <property type="protein sequence ID" value="MBD7913855.1"/>
    <property type="molecule type" value="Genomic_DNA"/>
</dbReference>
<dbReference type="Proteomes" id="UP000640335">
    <property type="component" value="Unassembled WGS sequence"/>
</dbReference>
<dbReference type="SMART" id="SM00850">
    <property type="entry name" value="LytTR"/>
    <property type="match status" value="1"/>
</dbReference>
<feature type="modified residue" description="4-aspartylphosphate" evidence="3">
    <location>
        <position position="55"/>
    </location>
</feature>
<dbReference type="SUPFAM" id="SSF52172">
    <property type="entry name" value="CheY-like"/>
    <property type="match status" value="1"/>
</dbReference>
<dbReference type="Pfam" id="PF04397">
    <property type="entry name" value="LytTR"/>
    <property type="match status" value="1"/>
</dbReference>
<dbReference type="Gene3D" id="2.40.50.1020">
    <property type="entry name" value="LytTr DNA-binding domain"/>
    <property type="match status" value="1"/>
</dbReference>
<dbReference type="PANTHER" id="PTHR37299:SF1">
    <property type="entry name" value="STAGE 0 SPORULATION PROTEIN A HOMOLOG"/>
    <property type="match status" value="1"/>
</dbReference>
<proteinExistence type="predicted"/>
<feature type="domain" description="HTH LytTR-type" evidence="5">
    <location>
        <begin position="132"/>
        <end position="239"/>
    </location>
</feature>
<evidence type="ECO:0000259" key="4">
    <source>
        <dbReference type="PROSITE" id="PS50110"/>
    </source>
</evidence>
<keyword evidence="7" id="KW-1185">Reference proteome</keyword>
<protein>
    <recommendedName>
        <fullName evidence="1">Stage 0 sporulation protein A homolog</fullName>
    </recommendedName>
</protein>
<dbReference type="Pfam" id="PF00072">
    <property type="entry name" value="Response_reg"/>
    <property type="match status" value="1"/>
</dbReference>
<comment type="function">
    <text evidence="2">May play the central regulatory role in sporulation. It may be an element of the effector pathway responsible for the activation of sporulation genes in response to nutritional stress. Spo0A may act in concert with spo0H (a sigma factor) to control the expression of some genes that are critical to the sporulation process.</text>
</comment>
<comment type="caution">
    <text evidence="6">The sequence shown here is derived from an EMBL/GenBank/DDBJ whole genome shotgun (WGS) entry which is preliminary data.</text>
</comment>
<dbReference type="PROSITE" id="PS50930">
    <property type="entry name" value="HTH_LYTTR"/>
    <property type="match status" value="1"/>
</dbReference>
<dbReference type="PROSITE" id="PS50110">
    <property type="entry name" value="RESPONSE_REGULATORY"/>
    <property type="match status" value="1"/>
</dbReference>
<evidence type="ECO:0000256" key="2">
    <source>
        <dbReference type="ARBA" id="ARBA00024867"/>
    </source>
</evidence>
<gene>
    <name evidence="6" type="ORF">H9660_01710</name>
</gene>
<dbReference type="PANTHER" id="PTHR37299">
    <property type="entry name" value="TRANSCRIPTIONAL REGULATOR-RELATED"/>
    <property type="match status" value="1"/>
</dbReference>
<evidence type="ECO:0000256" key="3">
    <source>
        <dbReference type="PROSITE-ProRule" id="PRU00169"/>
    </source>
</evidence>
<evidence type="ECO:0000259" key="5">
    <source>
        <dbReference type="PROSITE" id="PS50930"/>
    </source>
</evidence>
<dbReference type="Gene3D" id="3.40.50.2300">
    <property type="match status" value="1"/>
</dbReference>
<dbReference type="InterPro" id="IPR046947">
    <property type="entry name" value="LytR-like"/>
</dbReference>
<dbReference type="InterPro" id="IPR007492">
    <property type="entry name" value="LytTR_DNA-bd_dom"/>
</dbReference>
<evidence type="ECO:0000313" key="7">
    <source>
        <dbReference type="Proteomes" id="UP000640335"/>
    </source>
</evidence>
<reference evidence="6 7" key="1">
    <citation type="submission" date="2020-08" db="EMBL/GenBank/DDBJ databases">
        <title>A Genomic Blueprint of the Chicken Gut Microbiome.</title>
        <authorList>
            <person name="Gilroy R."/>
            <person name="Ravi A."/>
            <person name="Getino M."/>
            <person name="Pursley I."/>
            <person name="Horton D.L."/>
            <person name="Alikhan N.-F."/>
            <person name="Baker D."/>
            <person name="Gharbi K."/>
            <person name="Hall N."/>
            <person name="Watson M."/>
            <person name="Adriaenssens E.M."/>
            <person name="Foster-Nyarko E."/>
            <person name="Jarju S."/>
            <person name="Secka A."/>
            <person name="Antonio M."/>
            <person name="Oren A."/>
            <person name="Chaudhuri R."/>
            <person name="La Ragione R.M."/>
            <person name="Hildebrand F."/>
            <person name="Pallen M.J."/>
        </authorList>
    </citation>
    <scope>NUCLEOTIDE SEQUENCE [LARGE SCALE GENOMIC DNA]</scope>
    <source>
        <strain evidence="6 7">Sa3CUN1</strain>
    </source>
</reference>
<accession>A0ABR8Q0B6</accession>
<dbReference type="InterPro" id="IPR011006">
    <property type="entry name" value="CheY-like_superfamily"/>
</dbReference>
<sequence length="247" mass="28847">MLIKSLIVDNDKNCINILKKELQAFSFIKIEGEFNRAQDLVLFLQNNDIDLIFLDIEMGSIDGIEIARQIKKLNLNTLIIFVTGHPGFALEGYEVYPVDFLIKPINKLRLEKALNKVKEIKSLKFNNNDYKIGINVDNGIRMINVNEILYIEKQGRRILVVCKNNEIIYSKESMKNLENIFSDFDFYRPHQSFLVPINQIKAIYPDKYTRSYVIELFDSKNTIPVSRNKYSNLRELLEKKTKGLIVY</sequence>
<dbReference type="SMART" id="SM00448">
    <property type="entry name" value="REC"/>
    <property type="match status" value="1"/>
</dbReference>
<evidence type="ECO:0000256" key="1">
    <source>
        <dbReference type="ARBA" id="ARBA00018672"/>
    </source>
</evidence>
<feature type="domain" description="Response regulatory" evidence="4">
    <location>
        <begin position="4"/>
        <end position="118"/>
    </location>
</feature>
<keyword evidence="3" id="KW-0597">Phosphoprotein</keyword>
<name>A0ABR8Q0B6_9CLOT</name>
<organism evidence="6 7">
    <name type="scientific">Clostridium gallinarum</name>
    <dbReference type="NCBI Taxonomy" id="2762246"/>
    <lineage>
        <taxon>Bacteria</taxon>
        <taxon>Bacillati</taxon>
        <taxon>Bacillota</taxon>
        <taxon>Clostridia</taxon>
        <taxon>Eubacteriales</taxon>
        <taxon>Clostridiaceae</taxon>
        <taxon>Clostridium</taxon>
    </lineage>
</organism>
<evidence type="ECO:0000313" key="6">
    <source>
        <dbReference type="EMBL" id="MBD7913855.1"/>
    </source>
</evidence>